<evidence type="ECO:0000313" key="5">
    <source>
        <dbReference type="Proteomes" id="UP000823633"/>
    </source>
</evidence>
<name>A0A9D9H6V4_9SPIR</name>
<keyword evidence="2" id="KW-0732">Signal</keyword>
<dbReference type="AlphaFoldDB" id="A0A9D9H6V4"/>
<evidence type="ECO:0000256" key="1">
    <source>
        <dbReference type="SAM" id="MobiDB-lite"/>
    </source>
</evidence>
<dbReference type="EMBL" id="JADIMU010000037">
    <property type="protein sequence ID" value="MBO8443265.1"/>
    <property type="molecule type" value="Genomic_DNA"/>
</dbReference>
<dbReference type="GO" id="GO:0030170">
    <property type="term" value="F:pyridoxal phosphate binding"/>
    <property type="evidence" value="ECO:0007669"/>
    <property type="project" value="InterPro"/>
</dbReference>
<reference evidence="4" key="1">
    <citation type="submission" date="2020-10" db="EMBL/GenBank/DDBJ databases">
        <authorList>
            <person name="Gilroy R."/>
        </authorList>
    </citation>
    <scope>NUCLEOTIDE SEQUENCE</scope>
    <source>
        <strain evidence="4">11167</strain>
    </source>
</reference>
<gene>
    <name evidence="4" type="ORF">IAC42_05845</name>
</gene>
<reference evidence="4" key="2">
    <citation type="journal article" date="2021" name="PeerJ">
        <title>Extensive microbial diversity within the chicken gut microbiome revealed by metagenomics and culture.</title>
        <authorList>
            <person name="Gilroy R."/>
            <person name="Ravi A."/>
            <person name="Getino M."/>
            <person name="Pursley I."/>
            <person name="Horton D.L."/>
            <person name="Alikhan N.F."/>
            <person name="Baker D."/>
            <person name="Gharbi K."/>
            <person name="Hall N."/>
            <person name="Watson M."/>
            <person name="Adriaenssens E.M."/>
            <person name="Foster-Nyarko E."/>
            <person name="Jarju S."/>
            <person name="Secka A."/>
            <person name="Antonio M."/>
            <person name="Oren A."/>
            <person name="Chaudhuri R.R."/>
            <person name="La Ragione R."/>
            <person name="Hildebrand F."/>
            <person name="Pallen M.J."/>
        </authorList>
    </citation>
    <scope>NUCLEOTIDE SEQUENCE</scope>
    <source>
        <strain evidence="4">11167</strain>
    </source>
</reference>
<keyword evidence="4" id="KW-0808">Transferase</keyword>
<evidence type="ECO:0000313" key="4">
    <source>
        <dbReference type="EMBL" id="MBO8443265.1"/>
    </source>
</evidence>
<organism evidence="4 5">
    <name type="scientific">Candidatus Aphodenecus pullistercoris</name>
    <dbReference type="NCBI Taxonomy" id="2840669"/>
    <lineage>
        <taxon>Bacteria</taxon>
        <taxon>Pseudomonadati</taxon>
        <taxon>Spirochaetota</taxon>
        <taxon>Spirochaetia</taxon>
        <taxon>Spirochaetales</taxon>
        <taxon>Candidatus Aphodenecus</taxon>
    </lineage>
</organism>
<proteinExistence type="predicted"/>
<dbReference type="Gene3D" id="3.10.28.20">
    <property type="entry name" value="Acetamidase/Formamidase-like domains"/>
    <property type="match status" value="1"/>
</dbReference>
<comment type="caution">
    <text evidence="4">The sequence shown here is derived from an EMBL/GenBank/DDBJ whole genome shotgun (WGS) entry which is preliminary data.</text>
</comment>
<evidence type="ECO:0000256" key="2">
    <source>
        <dbReference type="SAM" id="SignalP"/>
    </source>
</evidence>
<feature type="signal peptide" evidence="2">
    <location>
        <begin position="1"/>
        <end position="20"/>
    </location>
</feature>
<feature type="chain" id="PRO_5039351140" evidence="2">
    <location>
        <begin position="21"/>
        <end position="797"/>
    </location>
</feature>
<dbReference type="Proteomes" id="UP000823633">
    <property type="component" value="Unassembled WGS sequence"/>
</dbReference>
<accession>A0A9D9H6V4</accession>
<sequence>MRRLLLAILVATLFSCSLFAASVVGYGTGSSETAALESAREDLVSQFTINVTSLSISSVHDDSTNSSSSSYSALSLQSTGFNLLGAQEETSQNEDGTYSATCTLPDSSAQLYEVQLNNLYTTINNLYGAIDSVSDFEVQKNTYLRLIAALREYEIYQLVVLKIDPENSFASNPLPITRAVIENEYQNRLMQEENITQVEIASLQQQSELGILSSSGASDLEAAIQRLEENRLQQAQMQMLAQQDIALMREIFLQDANASISGIEASTSLPDDGTIVIETPTYSELVNAIEANRATLQSFRDYVNNELALMENELENALDDIEERYGDSSSTAKDREMERTRISYEQEANALYSSAFDVMADIADESLSYVDQLQYQKFTASSDYSGLTVYIDSYIEAAAIYSGIAELTIGNESIKFYFRIPYEAWTGSAIPATSDSSAYLTYISEAYAWLEAMQDYNGLYTLEVDFTVTTDYSPEYEILFTGYRVIRNDIGQVVMDESVNQKNKLRYDSRTDLDDLSVTYDDLIDESLYVYVRTPVDAKIVREQSLINAGDVINQTADMVRNSIETSVSGITQNTSGADSQTFEYEQQSAYPSGAQEIRPVQPIQASSVEELYVSNQTKDDSNSRSYEASQPLVDENVESDVEVESSKSSDPLNLKLVLDVGARLGTGFEDFGNTFIDVNTAAYTELAPGLTIGGQLETLIGSQDVSLYLGPTIGFCGLNSEMLSLIIECSLGVGVSIPTVSGMPFSFNNFFFGGNIAAVAQLDFKYVQMRFSTSFGWYKELYMGVAIGILYDFGGR</sequence>
<dbReference type="GO" id="GO:0008483">
    <property type="term" value="F:transaminase activity"/>
    <property type="evidence" value="ECO:0007669"/>
    <property type="project" value="UniProtKB-KW"/>
</dbReference>
<protein>
    <submittedName>
        <fullName evidence="4">Aminotransferase class I/II-fold pyridoxal phosphate-dependent enzyme</fullName>
    </submittedName>
</protein>
<dbReference type="Pfam" id="PF00155">
    <property type="entry name" value="Aminotran_1_2"/>
    <property type="match status" value="1"/>
</dbReference>
<feature type="region of interest" description="Disordered" evidence="1">
    <location>
        <begin position="615"/>
        <end position="646"/>
    </location>
</feature>
<dbReference type="InterPro" id="IPR004839">
    <property type="entry name" value="Aminotransferase_I/II_large"/>
</dbReference>
<dbReference type="PROSITE" id="PS51257">
    <property type="entry name" value="PROKAR_LIPOPROTEIN"/>
    <property type="match status" value="1"/>
</dbReference>
<keyword evidence="4" id="KW-0032">Aminotransferase</keyword>
<evidence type="ECO:0000259" key="3">
    <source>
        <dbReference type="Pfam" id="PF00155"/>
    </source>
</evidence>
<feature type="domain" description="Aminotransferase class I/classII large" evidence="3">
    <location>
        <begin position="191"/>
        <end position="321"/>
    </location>
</feature>